<keyword evidence="1" id="KW-0812">Transmembrane</keyword>
<feature type="transmembrane region" description="Helical" evidence="1">
    <location>
        <begin position="176"/>
        <end position="196"/>
    </location>
</feature>
<evidence type="ECO:0000313" key="2">
    <source>
        <dbReference type="EMBL" id="MBU2692311.1"/>
    </source>
</evidence>
<evidence type="ECO:0008006" key="4">
    <source>
        <dbReference type="Google" id="ProtNLM"/>
    </source>
</evidence>
<keyword evidence="1" id="KW-1133">Transmembrane helix</keyword>
<reference evidence="2" key="1">
    <citation type="submission" date="2021-05" db="EMBL/GenBank/DDBJ databases">
        <title>Energy efficiency and biological interactions define the core microbiome of deep oligotrophic groundwater.</title>
        <authorList>
            <person name="Mehrshad M."/>
            <person name="Lopez-Fernandez M."/>
            <person name="Bell E."/>
            <person name="Bernier-Latmani R."/>
            <person name="Bertilsson S."/>
            <person name="Dopson M."/>
        </authorList>
    </citation>
    <scope>NUCLEOTIDE SEQUENCE</scope>
    <source>
        <strain evidence="2">Modern_marine.mb.64</strain>
    </source>
</reference>
<feature type="transmembrane region" description="Helical" evidence="1">
    <location>
        <begin position="228"/>
        <end position="244"/>
    </location>
</feature>
<feature type="transmembrane region" description="Helical" evidence="1">
    <location>
        <begin position="7"/>
        <end position="26"/>
    </location>
</feature>
<dbReference type="AlphaFoldDB" id="A0A948RYI5"/>
<gene>
    <name evidence="2" type="ORF">KJ970_15420</name>
</gene>
<feature type="transmembrane region" description="Helical" evidence="1">
    <location>
        <begin position="450"/>
        <end position="469"/>
    </location>
</feature>
<keyword evidence="1" id="KW-0472">Membrane</keyword>
<feature type="transmembrane region" description="Helical" evidence="1">
    <location>
        <begin position="481"/>
        <end position="503"/>
    </location>
</feature>
<sequence>MKFRPLQIFLIAATAVILFLGINWGLPDTSRMEILFRETPLTPEQQSLLNSLTQAYFAGREAADTEALEQFQQGKIPEAYTATETGKVLSEEEKFRSLRRYIIGSCAVDERKPFIALARMNPVALDFNPRGFMYGGTYLYPLGLSLFLMEGTGLISATKEMSAYIEQPEKIARFYIAGRMLNILAYLGISILLILFGRDWIGGTAGTLSLAAWSLSTLPLNQALVSKPHLYAAFWIFLGLYLLYRYSRLGRRRILFLSAVAFGLGAGSSLVAAAAFIFYPAFLIRFKELQRSFFDLLLVSGGAFLAFVITNPYVLIHPEQYHLTIVQLGSAEGPGHAVFEIKKGLMTLRDFFFRSYSFPLAFAGAIGAVIHLIRKPEPLIPSHLRGDSRRHLPILKKPRAQMPYHGETKTIRREPSPRNLREPSYLRRLAVTWLILLLTLSFTNGRVRHMLFLGPIACLLIGDALNRFIHHRGRIPGLLKSAVGFLLFIPGIYFTILFAGDVIQDDRWMNPTREWVESANLTKTTTPNMATGITAQTTLGFFDRPDPVYHPPIPFLGSRILNLHEYRNGETDPDYVILGNFFDDRESWENHPLYSHYRLARDLGDKASLHRFLFFRTASQSRMTGWIYERLPINPDKGGSTPASEDPN</sequence>
<feature type="transmembrane region" description="Helical" evidence="1">
    <location>
        <begin position="351"/>
        <end position="373"/>
    </location>
</feature>
<organism evidence="2 3">
    <name type="scientific">Eiseniibacteriota bacterium</name>
    <dbReference type="NCBI Taxonomy" id="2212470"/>
    <lineage>
        <taxon>Bacteria</taxon>
        <taxon>Candidatus Eiseniibacteriota</taxon>
    </lineage>
</organism>
<comment type="caution">
    <text evidence="2">The sequence shown here is derived from an EMBL/GenBank/DDBJ whole genome shotgun (WGS) entry which is preliminary data.</text>
</comment>
<feature type="transmembrane region" description="Helical" evidence="1">
    <location>
        <begin position="256"/>
        <end position="284"/>
    </location>
</feature>
<protein>
    <recommendedName>
        <fullName evidence="4">Glycosyltransferase RgtA/B/C/D-like domain-containing protein</fullName>
    </recommendedName>
</protein>
<evidence type="ECO:0000313" key="3">
    <source>
        <dbReference type="Proteomes" id="UP000777784"/>
    </source>
</evidence>
<accession>A0A948RYI5</accession>
<evidence type="ECO:0000256" key="1">
    <source>
        <dbReference type="SAM" id="Phobius"/>
    </source>
</evidence>
<proteinExistence type="predicted"/>
<dbReference type="EMBL" id="JAHJDP010000087">
    <property type="protein sequence ID" value="MBU2692311.1"/>
    <property type="molecule type" value="Genomic_DNA"/>
</dbReference>
<name>A0A948RYI5_UNCEI</name>
<feature type="transmembrane region" description="Helical" evidence="1">
    <location>
        <begin position="296"/>
        <end position="316"/>
    </location>
</feature>
<dbReference type="Proteomes" id="UP000777784">
    <property type="component" value="Unassembled WGS sequence"/>
</dbReference>